<evidence type="ECO:0000256" key="1">
    <source>
        <dbReference type="SAM" id="MobiDB-lite"/>
    </source>
</evidence>
<keyword evidence="4" id="KW-1185">Reference proteome</keyword>
<dbReference type="Pfam" id="PF00350">
    <property type="entry name" value="Dynamin_N"/>
    <property type="match status" value="1"/>
</dbReference>
<protein>
    <recommendedName>
        <fullName evidence="2">Dynamin N-terminal domain-containing protein</fullName>
    </recommendedName>
</protein>
<dbReference type="GeneID" id="85472674"/>
<gene>
    <name evidence="3" type="ORF">BDP81DRAFT_393276</name>
</gene>
<sequence length="112" mass="11478">MSPVGVSPESQVDSAAGSEAASPTSDKDGEQDEADVIPENPFDSESSRLVIVGGQSTGKSSLLQSLTDIPFPVGSGCCTRFATRIVSRRTAPGSRSSVKVPNVEPDIPSGAE</sequence>
<dbReference type="EMBL" id="JAHMHQ010000008">
    <property type="protein sequence ID" value="KAK1637567.1"/>
    <property type="molecule type" value="Genomic_DNA"/>
</dbReference>
<dbReference type="Gene3D" id="3.40.50.300">
    <property type="entry name" value="P-loop containing nucleotide triphosphate hydrolases"/>
    <property type="match status" value="1"/>
</dbReference>
<reference evidence="3" key="1">
    <citation type="submission" date="2021-06" db="EMBL/GenBank/DDBJ databases">
        <title>Comparative genomics, transcriptomics and evolutionary studies reveal genomic signatures of adaptation to plant cell wall in hemibiotrophic fungi.</title>
        <authorList>
            <consortium name="DOE Joint Genome Institute"/>
            <person name="Baroncelli R."/>
            <person name="Diaz J.F."/>
            <person name="Benocci T."/>
            <person name="Peng M."/>
            <person name="Battaglia E."/>
            <person name="Haridas S."/>
            <person name="Andreopoulos W."/>
            <person name="Labutti K."/>
            <person name="Pangilinan J."/>
            <person name="Floch G.L."/>
            <person name="Makela M.R."/>
            <person name="Henrissat B."/>
            <person name="Grigoriev I.V."/>
            <person name="Crouch J.A."/>
            <person name="De Vries R.P."/>
            <person name="Sukno S.A."/>
            <person name="Thon M.R."/>
        </authorList>
    </citation>
    <scope>NUCLEOTIDE SEQUENCE</scope>
    <source>
        <strain evidence="3">CBS 102054</strain>
    </source>
</reference>
<dbReference type="SUPFAM" id="SSF52540">
    <property type="entry name" value="P-loop containing nucleoside triphosphate hydrolases"/>
    <property type="match status" value="1"/>
</dbReference>
<name>A0AAJ0EEY3_9PEZI</name>
<feature type="region of interest" description="Disordered" evidence="1">
    <location>
        <begin position="88"/>
        <end position="112"/>
    </location>
</feature>
<feature type="region of interest" description="Disordered" evidence="1">
    <location>
        <begin position="1"/>
        <end position="47"/>
    </location>
</feature>
<evidence type="ECO:0000313" key="4">
    <source>
        <dbReference type="Proteomes" id="UP001243989"/>
    </source>
</evidence>
<feature type="domain" description="Dynamin N-terminal" evidence="2">
    <location>
        <begin position="49"/>
        <end position="97"/>
    </location>
</feature>
<organism evidence="3 4">
    <name type="scientific">Colletotrichum phormii</name>
    <dbReference type="NCBI Taxonomy" id="359342"/>
    <lineage>
        <taxon>Eukaryota</taxon>
        <taxon>Fungi</taxon>
        <taxon>Dikarya</taxon>
        <taxon>Ascomycota</taxon>
        <taxon>Pezizomycotina</taxon>
        <taxon>Sordariomycetes</taxon>
        <taxon>Hypocreomycetidae</taxon>
        <taxon>Glomerellales</taxon>
        <taxon>Glomerellaceae</taxon>
        <taxon>Colletotrichum</taxon>
        <taxon>Colletotrichum acutatum species complex</taxon>
    </lineage>
</organism>
<dbReference type="AlphaFoldDB" id="A0AAJ0EEY3"/>
<dbReference type="InterPro" id="IPR027417">
    <property type="entry name" value="P-loop_NTPase"/>
</dbReference>
<dbReference type="RefSeq" id="XP_060446174.1">
    <property type="nucleotide sequence ID" value="XM_060587812.1"/>
</dbReference>
<proteinExistence type="predicted"/>
<dbReference type="Proteomes" id="UP001243989">
    <property type="component" value="Unassembled WGS sequence"/>
</dbReference>
<comment type="caution">
    <text evidence="3">The sequence shown here is derived from an EMBL/GenBank/DDBJ whole genome shotgun (WGS) entry which is preliminary data.</text>
</comment>
<evidence type="ECO:0000313" key="3">
    <source>
        <dbReference type="EMBL" id="KAK1637567.1"/>
    </source>
</evidence>
<evidence type="ECO:0000259" key="2">
    <source>
        <dbReference type="Pfam" id="PF00350"/>
    </source>
</evidence>
<accession>A0AAJ0EEY3</accession>
<dbReference type="InterPro" id="IPR045063">
    <property type="entry name" value="Dynamin_N"/>
</dbReference>